<name>A0A2G8LI57_STIJA</name>
<evidence type="ECO:0000313" key="7">
    <source>
        <dbReference type="EMBL" id="PIK59937.1"/>
    </source>
</evidence>
<keyword evidence="2 6" id="KW-0812">Transmembrane</keyword>
<dbReference type="GO" id="GO:0051606">
    <property type="term" value="P:detection of stimulus"/>
    <property type="evidence" value="ECO:0007669"/>
    <property type="project" value="UniProtKB-ARBA"/>
</dbReference>
<dbReference type="PANTHER" id="PTHR21421">
    <property type="entry name" value="GUSTATORY RECEPTOR"/>
    <property type="match status" value="1"/>
</dbReference>
<proteinExistence type="predicted"/>
<accession>A0A2G8LI57</accession>
<feature type="transmembrane region" description="Helical" evidence="6">
    <location>
        <begin position="390"/>
        <end position="414"/>
    </location>
</feature>
<dbReference type="Proteomes" id="UP000230750">
    <property type="component" value="Unassembled WGS sequence"/>
</dbReference>
<organism evidence="7 8">
    <name type="scientific">Stichopus japonicus</name>
    <name type="common">Sea cucumber</name>
    <dbReference type="NCBI Taxonomy" id="307972"/>
    <lineage>
        <taxon>Eukaryota</taxon>
        <taxon>Metazoa</taxon>
        <taxon>Echinodermata</taxon>
        <taxon>Eleutherozoa</taxon>
        <taxon>Echinozoa</taxon>
        <taxon>Holothuroidea</taxon>
        <taxon>Aspidochirotacea</taxon>
        <taxon>Aspidochirotida</taxon>
        <taxon>Stichopodidae</taxon>
        <taxon>Apostichopus</taxon>
    </lineage>
</organism>
<dbReference type="GO" id="GO:0050909">
    <property type="term" value="P:sensory perception of taste"/>
    <property type="evidence" value="ECO:0007669"/>
    <property type="project" value="InterPro"/>
</dbReference>
<dbReference type="InterPro" id="IPR013604">
    <property type="entry name" value="7TM_chemorcpt"/>
</dbReference>
<evidence type="ECO:0000256" key="3">
    <source>
        <dbReference type="ARBA" id="ARBA00022989"/>
    </source>
</evidence>
<dbReference type="GO" id="GO:0016020">
    <property type="term" value="C:membrane"/>
    <property type="evidence" value="ECO:0007669"/>
    <property type="project" value="UniProtKB-SubCell"/>
</dbReference>
<evidence type="ECO:0000256" key="2">
    <source>
        <dbReference type="ARBA" id="ARBA00022692"/>
    </source>
</evidence>
<protein>
    <recommendedName>
        <fullName evidence="9">Gustatory receptor</fullName>
    </recommendedName>
</protein>
<keyword evidence="3 6" id="KW-1133">Transmembrane helix</keyword>
<dbReference type="EMBL" id="MRZV01000070">
    <property type="protein sequence ID" value="PIK59937.1"/>
    <property type="molecule type" value="Genomic_DNA"/>
</dbReference>
<dbReference type="AlphaFoldDB" id="A0A2G8LI57"/>
<feature type="transmembrane region" description="Helical" evidence="6">
    <location>
        <begin position="232"/>
        <end position="256"/>
    </location>
</feature>
<evidence type="ECO:0000313" key="8">
    <source>
        <dbReference type="Proteomes" id="UP000230750"/>
    </source>
</evidence>
<comment type="subcellular location">
    <subcellularLocation>
        <location evidence="1">Membrane</location>
        <topology evidence="1">Multi-pass membrane protein</topology>
    </subcellularLocation>
</comment>
<feature type="transmembrane region" description="Helical" evidence="6">
    <location>
        <begin position="276"/>
        <end position="306"/>
    </location>
</feature>
<sequence length="495" mass="56616">MSRSNSVGPLIGNLGTEETIESRGITKPKNLPPINNSNGNGIANDAVVTISNGMDKRPSDVSFEMSSKTSNDYIMDENDDLYDLPFSVRYRDDLNLTFYHGMSPLLNAMRVFGLWHSNVIDPHGSKVTKRGLFRKIVNGKLYGVIVMIVLWLNFLRFVPSFFVGAVLDPDRLYFKMIYVTFLLQCALNHTAIFLAITRKSSICQFFHHWEVAIQSDHYNRINLKWLRRWCRIFAVVGIIYITSHILNQTFGVFGPIESIRNSSDIFVAPFSRHIALHLYVIISNIFGFASWIYTIFLFVTVCICFIRQFENFDARFARAITKARARNVFPENFEDLRHDHEDLCYAVRLCNDSLFTYLNLIAYGTMVPLACFLLYNLLFSNSISGHYSAYFMYIVWLLSIFVNICVVSWIAALVSSKAHDPREHIFKIDLKNVTMDQLLQMQTFLARLSNEPVGFSIYDLVVLTKPFILTIGGLGITYYALISEVQTSEPPTIGT</sequence>
<feature type="transmembrane region" description="Helical" evidence="6">
    <location>
        <begin position="173"/>
        <end position="196"/>
    </location>
</feature>
<keyword evidence="4 6" id="KW-0472">Membrane</keyword>
<evidence type="ECO:0008006" key="9">
    <source>
        <dbReference type="Google" id="ProtNLM"/>
    </source>
</evidence>
<keyword evidence="5" id="KW-0675">Receptor</keyword>
<dbReference type="PANTHER" id="PTHR21421:SF29">
    <property type="entry name" value="GUSTATORY RECEPTOR 5A FOR TREHALOSE-RELATED"/>
    <property type="match status" value="1"/>
</dbReference>
<dbReference type="Pfam" id="PF08395">
    <property type="entry name" value="7tm_7"/>
    <property type="match status" value="1"/>
</dbReference>
<evidence type="ECO:0000256" key="6">
    <source>
        <dbReference type="SAM" id="Phobius"/>
    </source>
</evidence>
<dbReference type="STRING" id="307972.A0A2G8LI57"/>
<comment type="caution">
    <text evidence="7">The sequence shown here is derived from an EMBL/GenBank/DDBJ whole genome shotgun (WGS) entry which is preliminary data.</text>
</comment>
<reference evidence="7 8" key="1">
    <citation type="journal article" date="2017" name="PLoS Biol.">
        <title>The sea cucumber genome provides insights into morphological evolution and visceral regeneration.</title>
        <authorList>
            <person name="Zhang X."/>
            <person name="Sun L."/>
            <person name="Yuan J."/>
            <person name="Sun Y."/>
            <person name="Gao Y."/>
            <person name="Zhang L."/>
            <person name="Li S."/>
            <person name="Dai H."/>
            <person name="Hamel J.F."/>
            <person name="Liu C."/>
            <person name="Yu Y."/>
            <person name="Liu S."/>
            <person name="Lin W."/>
            <person name="Guo K."/>
            <person name="Jin S."/>
            <person name="Xu P."/>
            <person name="Storey K.B."/>
            <person name="Huan P."/>
            <person name="Zhang T."/>
            <person name="Zhou Y."/>
            <person name="Zhang J."/>
            <person name="Lin C."/>
            <person name="Li X."/>
            <person name="Xing L."/>
            <person name="Huo D."/>
            <person name="Sun M."/>
            <person name="Wang L."/>
            <person name="Mercier A."/>
            <person name="Li F."/>
            <person name="Yang H."/>
            <person name="Xiang J."/>
        </authorList>
    </citation>
    <scope>NUCLEOTIDE SEQUENCE [LARGE SCALE GENOMIC DNA]</scope>
    <source>
        <strain evidence="7">Shaxun</strain>
        <tissue evidence="7">Muscle</tissue>
    </source>
</reference>
<dbReference type="OrthoDB" id="6478931at2759"/>
<feature type="transmembrane region" description="Helical" evidence="6">
    <location>
        <begin position="357"/>
        <end position="378"/>
    </location>
</feature>
<evidence type="ECO:0000256" key="5">
    <source>
        <dbReference type="ARBA" id="ARBA00023170"/>
    </source>
</evidence>
<keyword evidence="8" id="KW-1185">Reference proteome</keyword>
<dbReference type="GO" id="GO:0038023">
    <property type="term" value="F:signaling receptor activity"/>
    <property type="evidence" value="ECO:0007669"/>
    <property type="project" value="UniProtKB-ARBA"/>
</dbReference>
<evidence type="ECO:0000256" key="1">
    <source>
        <dbReference type="ARBA" id="ARBA00004141"/>
    </source>
</evidence>
<gene>
    <name evidence="7" type="ORF">BSL78_03157</name>
</gene>
<feature type="transmembrane region" description="Helical" evidence="6">
    <location>
        <begin position="141"/>
        <end position="167"/>
    </location>
</feature>
<evidence type="ECO:0000256" key="4">
    <source>
        <dbReference type="ARBA" id="ARBA00023136"/>
    </source>
</evidence>